<gene>
    <name evidence="5" type="primary">prmC</name>
    <name evidence="8" type="ORF">Cyrtocomes_00276</name>
</gene>
<dbReference type="HAMAP" id="MF_02126">
    <property type="entry name" value="RF_methyltr_PrmC"/>
    <property type="match status" value="1"/>
</dbReference>
<dbReference type="EMBL" id="JARGYT010000010">
    <property type="protein sequence ID" value="MDZ5761916.1"/>
    <property type="molecule type" value="Genomic_DNA"/>
</dbReference>
<evidence type="ECO:0000313" key="9">
    <source>
        <dbReference type="Proteomes" id="UP001293791"/>
    </source>
</evidence>
<dbReference type="InterPro" id="IPR040758">
    <property type="entry name" value="PrmC_N"/>
</dbReference>
<evidence type="ECO:0000256" key="4">
    <source>
        <dbReference type="ARBA" id="ARBA00048391"/>
    </source>
</evidence>
<protein>
    <recommendedName>
        <fullName evidence="5">Release factor glutamine methyltransferase</fullName>
        <shortName evidence="5">RF MTase</shortName>
        <ecNumber evidence="5">2.1.1.297</ecNumber>
    </recommendedName>
    <alternativeName>
        <fullName evidence="5">N5-glutamine methyltransferase PrmC</fullName>
    </alternativeName>
    <alternativeName>
        <fullName evidence="5">Protein-(glutamine-N5) MTase PrmC</fullName>
    </alternativeName>
    <alternativeName>
        <fullName evidence="5">Protein-glutamine N-methyltransferase PrmC</fullName>
    </alternativeName>
</protein>
<dbReference type="EC" id="2.1.1.297" evidence="5"/>
<evidence type="ECO:0000256" key="3">
    <source>
        <dbReference type="ARBA" id="ARBA00022691"/>
    </source>
</evidence>
<sequence>MISISSLYERLRHRLHTVSNSPQSDALHIIKHSLGLKRIEDVLSNWSMELSYDKVKLCMLNLRKRLLNEPLSYITSSREFWSMEFYVDKNTLIPRHETEVIIEAFIDIFPDKLSNLKILDLGTGSGCIMLSILATYSNSIGTGVDLCEKALAVAEKNAKNLGLIDRTLLKQSDWFSNVSGKFDVIVSNPPYISAIDLNRTGKEVKDFEPKLALTDFGDGFTCYRKIAACLKTFLKEGGIGLFEIGFGQKEGILDIFESNNLKVLNIYKDINGIDRVISISNR</sequence>
<feature type="binding site" evidence="5">
    <location>
        <position position="145"/>
    </location>
    <ligand>
        <name>S-adenosyl-L-methionine</name>
        <dbReference type="ChEBI" id="CHEBI:59789"/>
    </ligand>
</feature>
<dbReference type="Proteomes" id="UP001293791">
    <property type="component" value="Unassembled WGS sequence"/>
</dbReference>
<dbReference type="Gene3D" id="1.10.8.10">
    <property type="entry name" value="DNA helicase RuvA subunit, C-terminal domain"/>
    <property type="match status" value="1"/>
</dbReference>
<dbReference type="PROSITE" id="PS00092">
    <property type="entry name" value="N6_MTASE"/>
    <property type="match status" value="1"/>
</dbReference>
<dbReference type="PANTHER" id="PTHR18895">
    <property type="entry name" value="HEMK METHYLTRANSFERASE"/>
    <property type="match status" value="1"/>
</dbReference>
<dbReference type="Gene3D" id="3.40.50.150">
    <property type="entry name" value="Vaccinia Virus protein VP39"/>
    <property type="match status" value="1"/>
</dbReference>
<dbReference type="CDD" id="cd02440">
    <property type="entry name" value="AdoMet_MTases"/>
    <property type="match status" value="1"/>
</dbReference>
<keyword evidence="2 5" id="KW-0808">Transferase</keyword>
<evidence type="ECO:0000313" key="8">
    <source>
        <dbReference type="EMBL" id="MDZ5761916.1"/>
    </source>
</evidence>
<evidence type="ECO:0000256" key="1">
    <source>
        <dbReference type="ARBA" id="ARBA00022603"/>
    </source>
</evidence>
<dbReference type="InterPro" id="IPR050320">
    <property type="entry name" value="N5-glutamine_MTase"/>
</dbReference>
<dbReference type="Pfam" id="PF17827">
    <property type="entry name" value="PrmC_N"/>
    <property type="match status" value="1"/>
</dbReference>
<dbReference type="InterPro" id="IPR002052">
    <property type="entry name" value="DNA_methylase_N6_adenine_CS"/>
</dbReference>
<evidence type="ECO:0000256" key="2">
    <source>
        <dbReference type="ARBA" id="ARBA00022679"/>
    </source>
</evidence>
<feature type="domain" description="Release factor glutamine methyltransferase N-terminal" evidence="7">
    <location>
        <begin position="8"/>
        <end position="75"/>
    </location>
</feature>
<dbReference type="InterPro" id="IPR004556">
    <property type="entry name" value="HemK-like"/>
</dbReference>
<comment type="function">
    <text evidence="5">Methylates the class 1 translation termination release factors RF1/PrfA and RF2/PrfB on the glutamine residue of the universally conserved GGQ motif.</text>
</comment>
<evidence type="ECO:0000259" key="6">
    <source>
        <dbReference type="Pfam" id="PF05175"/>
    </source>
</evidence>
<accession>A0ABU5L714</accession>
<dbReference type="Pfam" id="PF05175">
    <property type="entry name" value="MTS"/>
    <property type="match status" value="1"/>
</dbReference>
<keyword evidence="3 5" id="KW-0949">S-adenosyl-L-methionine</keyword>
<feature type="domain" description="Methyltransferase small" evidence="6">
    <location>
        <begin position="105"/>
        <end position="194"/>
    </location>
</feature>
<feature type="binding site" evidence="5">
    <location>
        <begin position="188"/>
        <end position="191"/>
    </location>
    <ligand>
        <name>substrate</name>
    </ligand>
</feature>
<feature type="binding site" evidence="5">
    <location>
        <position position="188"/>
    </location>
    <ligand>
        <name>S-adenosyl-L-methionine</name>
        <dbReference type="ChEBI" id="CHEBI:59789"/>
    </ligand>
</feature>
<dbReference type="InterPro" id="IPR019874">
    <property type="entry name" value="RF_methyltr_PrmC"/>
</dbReference>
<keyword evidence="1 5" id="KW-0489">Methyltransferase</keyword>
<organism evidence="8 9">
    <name type="scientific">Candidatus Cyrtobacter comes</name>
    <dbReference type="NCBI Taxonomy" id="675776"/>
    <lineage>
        <taxon>Bacteria</taxon>
        <taxon>Pseudomonadati</taxon>
        <taxon>Pseudomonadota</taxon>
        <taxon>Alphaproteobacteria</taxon>
        <taxon>Rickettsiales</taxon>
        <taxon>Candidatus Midichloriaceae</taxon>
        <taxon>Candidatus Cyrtobacter</taxon>
    </lineage>
</organism>
<dbReference type="PANTHER" id="PTHR18895:SF74">
    <property type="entry name" value="MTRF1L RELEASE FACTOR GLUTAMINE METHYLTRANSFERASE"/>
    <property type="match status" value="1"/>
</dbReference>
<proteinExistence type="inferred from homology"/>
<dbReference type="InterPro" id="IPR029063">
    <property type="entry name" value="SAM-dependent_MTases_sf"/>
</dbReference>
<evidence type="ECO:0000256" key="5">
    <source>
        <dbReference type="HAMAP-Rule" id="MF_02126"/>
    </source>
</evidence>
<comment type="caution">
    <text evidence="8">The sequence shown here is derived from an EMBL/GenBank/DDBJ whole genome shotgun (WGS) entry which is preliminary data.</text>
</comment>
<reference evidence="8 9" key="1">
    <citation type="submission" date="2023-02" db="EMBL/GenBank/DDBJ databases">
        <title>Host association and intracellularity evolved multiple times independently in the Rickettsiales.</title>
        <authorList>
            <person name="Castelli M."/>
            <person name="Nardi T."/>
            <person name="Gammuto L."/>
            <person name="Bellinzona G."/>
            <person name="Sabaneyeva E."/>
            <person name="Potekhin A."/>
            <person name="Serra V."/>
            <person name="Petroni G."/>
            <person name="Sassera D."/>
        </authorList>
    </citation>
    <scope>NUCLEOTIDE SEQUENCE [LARGE SCALE GENOMIC DNA]</scope>
    <source>
        <strain evidence="8 9">BOD18</strain>
    </source>
</reference>
<dbReference type="NCBIfam" id="TIGR00536">
    <property type="entry name" value="hemK_fam"/>
    <property type="match status" value="1"/>
</dbReference>
<name>A0ABU5L714_9RICK</name>
<feature type="binding site" evidence="5">
    <location>
        <position position="174"/>
    </location>
    <ligand>
        <name>S-adenosyl-L-methionine</name>
        <dbReference type="ChEBI" id="CHEBI:59789"/>
    </ligand>
</feature>
<feature type="binding site" evidence="5">
    <location>
        <begin position="122"/>
        <end position="126"/>
    </location>
    <ligand>
        <name>S-adenosyl-L-methionine</name>
        <dbReference type="ChEBI" id="CHEBI:59789"/>
    </ligand>
</feature>
<dbReference type="SUPFAM" id="SSF53335">
    <property type="entry name" value="S-adenosyl-L-methionine-dependent methyltransferases"/>
    <property type="match status" value="1"/>
</dbReference>
<dbReference type="GO" id="GO:0032259">
    <property type="term" value="P:methylation"/>
    <property type="evidence" value="ECO:0007669"/>
    <property type="project" value="UniProtKB-KW"/>
</dbReference>
<dbReference type="InterPro" id="IPR007848">
    <property type="entry name" value="Small_mtfrase_dom"/>
</dbReference>
<comment type="similarity">
    <text evidence="5">Belongs to the protein N5-glutamine methyltransferase family. PrmC subfamily.</text>
</comment>
<comment type="catalytic activity">
    <reaction evidence="4 5">
        <text>L-glutaminyl-[peptide chain release factor] + S-adenosyl-L-methionine = N(5)-methyl-L-glutaminyl-[peptide chain release factor] + S-adenosyl-L-homocysteine + H(+)</text>
        <dbReference type="Rhea" id="RHEA:42896"/>
        <dbReference type="Rhea" id="RHEA-COMP:10271"/>
        <dbReference type="Rhea" id="RHEA-COMP:10272"/>
        <dbReference type="ChEBI" id="CHEBI:15378"/>
        <dbReference type="ChEBI" id="CHEBI:30011"/>
        <dbReference type="ChEBI" id="CHEBI:57856"/>
        <dbReference type="ChEBI" id="CHEBI:59789"/>
        <dbReference type="ChEBI" id="CHEBI:61891"/>
        <dbReference type="EC" id="2.1.1.297"/>
    </reaction>
</comment>
<dbReference type="RefSeq" id="WP_322497415.1">
    <property type="nucleotide sequence ID" value="NZ_JARGYT010000010.1"/>
</dbReference>
<keyword evidence="9" id="KW-1185">Reference proteome</keyword>
<dbReference type="NCBIfam" id="TIGR03534">
    <property type="entry name" value="RF_mod_PrmC"/>
    <property type="match status" value="1"/>
</dbReference>
<dbReference type="GO" id="GO:0008168">
    <property type="term" value="F:methyltransferase activity"/>
    <property type="evidence" value="ECO:0007669"/>
    <property type="project" value="UniProtKB-KW"/>
</dbReference>
<evidence type="ECO:0000259" key="7">
    <source>
        <dbReference type="Pfam" id="PF17827"/>
    </source>
</evidence>